<dbReference type="Proteomes" id="UP000306509">
    <property type="component" value="Unassembled WGS sequence"/>
</dbReference>
<evidence type="ECO:0000313" key="2">
    <source>
        <dbReference type="EMBL" id="TLD02721.1"/>
    </source>
</evidence>
<protein>
    <submittedName>
        <fullName evidence="2">Uncharacterized protein</fullName>
    </submittedName>
</protein>
<feature type="transmembrane region" description="Helical" evidence="1">
    <location>
        <begin position="6"/>
        <end position="26"/>
    </location>
</feature>
<dbReference type="EMBL" id="QGQD01000006">
    <property type="protein sequence ID" value="TLD02721.1"/>
    <property type="molecule type" value="Genomic_DNA"/>
</dbReference>
<dbReference type="InterPro" id="IPR038690">
    <property type="entry name" value="NusG_2_sf"/>
</dbReference>
<dbReference type="STRING" id="180332.GCA_000797495_04493"/>
<keyword evidence="3" id="KW-1185">Reference proteome</keyword>
<proteinExistence type="predicted"/>
<keyword evidence="1" id="KW-0812">Transmembrane</keyword>
<dbReference type="AlphaFoldDB" id="A0A4U8QCG7"/>
<gene>
    <name evidence="2" type="ORF">DSM106044_00220</name>
</gene>
<comment type="caution">
    <text evidence="2">The sequence shown here is derived from an EMBL/GenBank/DDBJ whole genome shotgun (WGS) entry which is preliminary data.</text>
</comment>
<keyword evidence="1" id="KW-1133">Transmembrane helix</keyword>
<reference evidence="2 3" key="1">
    <citation type="journal article" date="2019" name="Anaerobe">
        <title>Detection of Robinsoniella peoriensis in multiple bone samples of a trauma patient.</title>
        <authorList>
            <person name="Schrottner P."/>
            <person name="Hartwich K."/>
            <person name="Bunk B."/>
            <person name="Schober I."/>
            <person name="Helbig S."/>
            <person name="Rudolph W.W."/>
            <person name="Gunzer F."/>
        </authorList>
    </citation>
    <scope>NUCLEOTIDE SEQUENCE [LARGE SCALE GENOMIC DNA]</scope>
    <source>
        <strain evidence="2 3">DSM 106044</strain>
    </source>
</reference>
<dbReference type="CDD" id="cd09911">
    <property type="entry name" value="Lin0431_like"/>
    <property type="match status" value="1"/>
</dbReference>
<evidence type="ECO:0000256" key="1">
    <source>
        <dbReference type="SAM" id="Phobius"/>
    </source>
</evidence>
<evidence type="ECO:0000313" key="3">
    <source>
        <dbReference type="Proteomes" id="UP000306509"/>
    </source>
</evidence>
<sequence>MKRNDWILAGAVIAVAFIAFIGYTIFQKDGNMVQIMVDGKEYGVYSLSEDQVIEINGTNTLEIKGGKADMISAKCPDKLCVQQKAISKSGESIICLPYKIVVRVEGAKDASDYDSIAG</sequence>
<organism evidence="2 3">
    <name type="scientific">Robinsoniella peoriensis</name>
    <dbReference type="NCBI Taxonomy" id="180332"/>
    <lineage>
        <taxon>Bacteria</taxon>
        <taxon>Bacillati</taxon>
        <taxon>Bacillota</taxon>
        <taxon>Clostridia</taxon>
        <taxon>Lachnospirales</taxon>
        <taxon>Lachnospiraceae</taxon>
        <taxon>Robinsoniella</taxon>
    </lineage>
</organism>
<dbReference type="Gene3D" id="2.60.320.10">
    <property type="entry name" value="N-utilization substance G protein NusG, insert domain"/>
    <property type="match status" value="1"/>
</dbReference>
<accession>A0A4U8QCG7</accession>
<name>A0A4U8QCG7_9FIRM</name>
<keyword evidence="1" id="KW-0472">Membrane</keyword>
<dbReference type="Pfam" id="PF07009">
    <property type="entry name" value="NusG_II"/>
    <property type="match status" value="1"/>
</dbReference>